<accession>A0A382XNM8</accession>
<feature type="non-terminal residue" evidence="1">
    <location>
        <position position="1"/>
    </location>
</feature>
<sequence>DFNKAIDKARKSGKISELAIKWFGFDASM</sequence>
<dbReference type="AlphaFoldDB" id="A0A382XNM8"/>
<dbReference type="Gene3D" id="3.40.190.10">
    <property type="entry name" value="Periplasmic binding protein-like II"/>
    <property type="match status" value="1"/>
</dbReference>
<name>A0A382XNM8_9ZZZZ</name>
<reference evidence="1" key="1">
    <citation type="submission" date="2018-05" db="EMBL/GenBank/DDBJ databases">
        <authorList>
            <person name="Lanie J.A."/>
            <person name="Ng W.-L."/>
            <person name="Kazmierczak K.M."/>
            <person name="Andrzejewski T.M."/>
            <person name="Davidsen T.M."/>
            <person name="Wayne K.J."/>
            <person name="Tettelin H."/>
            <person name="Glass J.I."/>
            <person name="Rusch D."/>
            <person name="Podicherti R."/>
            <person name="Tsui H.-C.T."/>
            <person name="Winkler M.E."/>
        </authorList>
    </citation>
    <scope>NUCLEOTIDE SEQUENCE</scope>
</reference>
<proteinExistence type="predicted"/>
<evidence type="ECO:0008006" key="2">
    <source>
        <dbReference type="Google" id="ProtNLM"/>
    </source>
</evidence>
<protein>
    <recommendedName>
        <fullName evidence="2">Solute-binding protein family 3/N-terminal domain-containing protein</fullName>
    </recommendedName>
</protein>
<evidence type="ECO:0000313" key="1">
    <source>
        <dbReference type="EMBL" id="SVD72474.1"/>
    </source>
</evidence>
<dbReference type="EMBL" id="UINC01169103">
    <property type="protein sequence ID" value="SVD72474.1"/>
    <property type="molecule type" value="Genomic_DNA"/>
</dbReference>
<organism evidence="1">
    <name type="scientific">marine metagenome</name>
    <dbReference type="NCBI Taxonomy" id="408172"/>
    <lineage>
        <taxon>unclassified sequences</taxon>
        <taxon>metagenomes</taxon>
        <taxon>ecological metagenomes</taxon>
    </lineage>
</organism>
<gene>
    <name evidence="1" type="ORF">METZ01_LOCUS425328</name>
</gene>